<dbReference type="GeneID" id="25916432"/>
<dbReference type="eggNOG" id="KOG2903">
    <property type="taxonomic scope" value="Eukaryota"/>
</dbReference>
<dbReference type="InterPro" id="IPR036282">
    <property type="entry name" value="Glutathione-S-Trfase_C_sf"/>
</dbReference>
<dbReference type="PANTHER" id="PTHR32419:SF6">
    <property type="entry name" value="GLUTATHIONE S-TRANSFERASE OMEGA-LIKE 1-RELATED"/>
    <property type="match status" value="1"/>
</dbReference>
<accession>A0A0L0F4C6</accession>
<reference evidence="1 2" key="1">
    <citation type="submission" date="2011-02" db="EMBL/GenBank/DDBJ databases">
        <title>The Genome Sequence of Sphaeroforma arctica JP610.</title>
        <authorList>
            <consortium name="The Broad Institute Genome Sequencing Platform"/>
            <person name="Russ C."/>
            <person name="Cuomo C."/>
            <person name="Young S.K."/>
            <person name="Zeng Q."/>
            <person name="Gargeya S."/>
            <person name="Alvarado L."/>
            <person name="Berlin A."/>
            <person name="Chapman S.B."/>
            <person name="Chen Z."/>
            <person name="Freedman E."/>
            <person name="Gellesch M."/>
            <person name="Goldberg J."/>
            <person name="Griggs A."/>
            <person name="Gujja S."/>
            <person name="Heilman E."/>
            <person name="Heiman D."/>
            <person name="Howarth C."/>
            <person name="Mehta T."/>
            <person name="Neiman D."/>
            <person name="Pearson M."/>
            <person name="Roberts A."/>
            <person name="Saif S."/>
            <person name="Shea T."/>
            <person name="Shenoy N."/>
            <person name="Sisk P."/>
            <person name="Stolte C."/>
            <person name="Sykes S."/>
            <person name="White J."/>
            <person name="Yandava C."/>
            <person name="Burger G."/>
            <person name="Gray M.W."/>
            <person name="Holland P.W.H."/>
            <person name="King N."/>
            <person name="Lang F.B.F."/>
            <person name="Roger A.J."/>
            <person name="Ruiz-Trillo I."/>
            <person name="Haas B."/>
            <person name="Nusbaum C."/>
            <person name="Birren B."/>
        </authorList>
    </citation>
    <scope>NUCLEOTIDE SEQUENCE [LARGE SCALE GENOMIC DNA]</scope>
    <source>
        <strain evidence="1 2">JP610</strain>
    </source>
</reference>
<protein>
    <submittedName>
        <fullName evidence="1">Uncharacterized protein</fullName>
    </submittedName>
</protein>
<gene>
    <name evidence="1" type="ORF">SARC_15928</name>
</gene>
<proteinExistence type="predicted"/>
<dbReference type="GO" id="GO:0005737">
    <property type="term" value="C:cytoplasm"/>
    <property type="evidence" value="ECO:0007669"/>
    <property type="project" value="TreeGrafter"/>
</dbReference>
<dbReference type="PANTHER" id="PTHR32419">
    <property type="entry name" value="GLUTATHIONYL-HYDROQUINONE REDUCTASE"/>
    <property type="match status" value="1"/>
</dbReference>
<evidence type="ECO:0000313" key="1">
    <source>
        <dbReference type="EMBL" id="KNC71532.1"/>
    </source>
</evidence>
<evidence type="ECO:0000313" key="2">
    <source>
        <dbReference type="Proteomes" id="UP000054560"/>
    </source>
</evidence>
<dbReference type="GO" id="GO:0004364">
    <property type="term" value="F:glutathione transferase activity"/>
    <property type="evidence" value="ECO:0007669"/>
    <property type="project" value="InterPro"/>
</dbReference>
<dbReference type="Proteomes" id="UP000054560">
    <property type="component" value="Unassembled WGS sequence"/>
</dbReference>
<dbReference type="Gene3D" id="1.20.1050.10">
    <property type="match status" value="1"/>
</dbReference>
<dbReference type="OrthoDB" id="2309723at2759"/>
<dbReference type="STRING" id="667725.A0A0L0F4C6"/>
<keyword evidence="2" id="KW-1185">Reference proteome</keyword>
<sequence>VRFDEVYVGHFKCNSARVADYPNTENYVRDIYQYKNVSESVNMPHIKHHYHRSHPSINPYGIVPVGPGVDFSQAHDRDRFN</sequence>
<feature type="non-terminal residue" evidence="1">
    <location>
        <position position="1"/>
    </location>
</feature>
<name>A0A0L0F4C6_9EUKA</name>
<dbReference type="InterPro" id="IPR016639">
    <property type="entry name" value="GST_Omega/GSH"/>
</dbReference>
<dbReference type="RefSeq" id="XP_014145434.1">
    <property type="nucleotide sequence ID" value="XM_014289959.1"/>
</dbReference>
<organism evidence="1 2">
    <name type="scientific">Sphaeroforma arctica JP610</name>
    <dbReference type="NCBI Taxonomy" id="667725"/>
    <lineage>
        <taxon>Eukaryota</taxon>
        <taxon>Ichthyosporea</taxon>
        <taxon>Ichthyophonida</taxon>
        <taxon>Sphaeroforma</taxon>
    </lineage>
</organism>
<dbReference type="EMBL" id="KQ248599">
    <property type="protein sequence ID" value="KNC71532.1"/>
    <property type="molecule type" value="Genomic_DNA"/>
</dbReference>
<dbReference type="SUPFAM" id="SSF47616">
    <property type="entry name" value="GST C-terminal domain-like"/>
    <property type="match status" value="1"/>
</dbReference>
<dbReference type="AlphaFoldDB" id="A0A0L0F4C6"/>